<organism evidence="2 3">
    <name type="scientific">Desmophyllum pertusum</name>
    <dbReference type="NCBI Taxonomy" id="174260"/>
    <lineage>
        <taxon>Eukaryota</taxon>
        <taxon>Metazoa</taxon>
        <taxon>Cnidaria</taxon>
        <taxon>Anthozoa</taxon>
        <taxon>Hexacorallia</taxon>
        <taxon>Scleractinia</taxon>
        <taxon>Caryophylliina</taxon>
        <taxon>Caryophylliidae</taxon>
        <taxon>Desmophyllum</taxon>
    </lineage>
</organism>
<keyword evidence="3" id="KW-1185">Reference proteome</keyword>
<name>A0A9X0D0F3_9CNID</name>
<accession>A0A9X0D0F3</accession>
<feature type="compositionally biased region" description="Basic and acidic residues" evidence="1">
    <location>
        <begin position="1"/>
        <end position="25"/>
    </location>
</feature>
<feature type="compositionally biased region" description="Basic and acidic residues" evidence="1">
    <location>
        <begin position="35"/>
        <end position="50"/>
    </location>
</feature>
<dbReference type="EMBL" id="MU825936">
    <property type="protein sequence ID" value="KAJ7382166.1"/>
    <property type="molecule type" value="Genomic_DNA"/>
</dbReference>
<evidence type="ECO:0000313" key="3">
    <source>
        <dbReference type="Proteomes" id="UP001163046"/>
    </source>
</evidence>
<proteinExistence type="predicted"/>
<feature type="region of interest" description="Disordered" evidence="1">
    <location>
        <begin position="67"/>
        <end position="179"/>
    </location>
</feature>
<dbReference type="Proteomes" id="UP001163046">
    <property type="component" value="Unassembled WGS sequence"/>
</dbReference>
<feature type="compositionally biased region" description="Basic and acidic residues" evidence="1">
    <location>
        <begin position="83"/>
        <end position="102"/>
    </location>
</feature>
<evidence type="ECO:0000313" key="2">
    <source>
        <dbReference type="EMBL" id="KAJ7382166.1"/>
    </source>
</evidence>
<reference evidence="2" key="1">
    <citation type="submission" date="2023-01" db="EMBL/GenBank/DDBJ databases">
        <title>Genome assembly of the deep-sea coral Lophelia pertusa.</title>
        <authorList>
            <person name="Herrera S."/>
            <person name="Cordes E."/>
        </authorList>
    </citation>
    <scope>NUCLEOTIDE SEQUENCE</scope>
    <source>
        <strain evidence="2">USNM1676648</strain>
        <tissue evidence="2">Polyp</tissue>
    </source>
</reference>
<dbReference type="AlphaFoldDB" id="A0A9X0D0F3"/>
<feature type="compositionally biased region" description="Basic and acidic residues" evidence="1">
    <location>
        <begin position="148"/>
        <end position="158"/>
    </location>
</feature>
<protein>
    <submittedName>
        <fullName evidence="2">Uncharacterized protein</fullName>
    </submittedName>
</protein>
<sequence>MAEVKQREFEELKMKGVRRRIEESWPRTTSSYEPNMRDERSHASEQDIEHPSIVTMFMIGWFDRDQTSTRVHRQQSPPYSHGSRREKTDKTSRYERRYHEDQNQPQEKGVVKEIPNRFQVPSDSVRRDHPSFCDDQMSQESRVKRMKRDNVRRSRHQDSSSLHEPGLRVSALEVKGNSE</sequence>
<gene>
    <name evidence="2" type="ORF">OS493_036718</name>
</gene>
<evidence type="ECO:0000256" key="1">
    <source>
        <dbReference type="SAM" id="MobiDB-lite"/>
    </source>
</evidence>
<feature type="region of interest" description="Disordered" evidence="1">
    <location>
        <begin position="1"/>
        <end position="50"/>
    </location>
</feature>
<comment type="caution">
    <text evidence="2">The sequence shown here is derived from an EMBL/GenBank/DDBJ whole genome shotgun (WGS) entry which is preliminary data.</text>
</comment>